<evidence type="ECO:0000313" key="5">
    <source>
        <dbReference type="RefSeq" id="XP_022133677.1"/>
    </source>
</evidence>
<dbReference type="AlphaFoldDB" id="A0A6J1BXD9"/>
<keyword evidence="2 5" id="KW-0548">Nucleotidyltransferase</keyword>
<dbReference type="InterPro" id="IPR029044">
    <property type="entry name" value="Nucleotide-diphossugar_trans"/>
</dbReference>
<dbReference type="InterPro" id="IPR039741">
    <property type="entry name" value="UDP-sugar_pyrophosphorylase"/>
</dbReference>
<evidence type="ECO:0000313" key="4">
    <source>
        <dbReference type="Proteomes" id="UP000504603"/>
    </source>
</evidence>
<feature type="domain" description="UGP3-like C-terminal hexapeptide repeats" evidence="3">
    <location>
        <begin position="705"/>
        <end position="867"/>
    </location>
</feature>
<evidence type="ECO:0000259" key="3">
    <source>
        <dbReference type="Pfam" id="PF25441"/>
    </source>
</evidence>
<dbReference type="InterPro" id="IPR002618">
    <property type="entry name" value="UDPGP_fam"/>
</dbReference>
<keyword evidence="4" id="KW-1185">Reference proteome</keyword>
<gene>
    <name evidence="5" type="primary">LOC111006203</name>
</gene>
<dbReference type="GeneID" id="111006203"/>
<dbReference type="PANTHER" id="PTHR11952">
    <property type="entry name" value="UDP- GLUCOSE PYROPHOSPHORYLASE"/>
    <property type="match status" value="1"/>
</dbReference>
<dbReference type="RefSeq" id="XP_022133677.1">
    <property type="nucleotide sequence ID" value="XM_022277985.1"/>
</dbReference>
<proteinExistence type="predicted"/>
<reference evidence="5" key="1">
    <citation type="submission" date="2025-08" db="UniProtKB">
        <authorList>
            <consortium name="RefSeq"/>
        </authorList>
    </citation>
    <scope>IDENTIFICATION</scope>
    <source>
        <strain evidence="5">OHB3-1</strain>
    </source>
</reference>
<sequence>MAQATPVLHHNHHFPLSFTSKTLYFPPCLTRPLLSLPSSHFSSSSSYAAASSSSRSLHIPRVSTAPLEYAPPAPEYGFQQEILRLRTLCAKLSARKSVKEKLKVIDRDSRVKQFFNSRRNWFYRVFPALNLELYECFLLKCLVAAGQEHVLSLGIESVEGEFETARGVVKHALYSLVDMIEKLDVNGNGGGESYGKGETVMEEEEFRDLKKLLMDLGEIEKFYDCIGGIIGYQIKVLELLTCSKPERYPKNWSGQKNQAMECEFLEIHSPNGPDLSQNIDYASQAALWGIESLPELGEIYPLGGAADRLGLVDPETGECLPAAMLSYCGRTLLEGLIRDLQAREFLYNKIYGKQCITPVAIMTSSAKNNHKRIMSLCERLGWFGRGRSNFQLFEQPLVPAIGADDGLWLVTKPFAPICKPGGHGVIWKLARDKGIFKWFYDHGRKGATVRQVSNVVAATDLTLLALSGIGLRNKKKLGFASCKRTAGATEGINVLIEKKNLDGMWEYGLSCIEYTEFDKYGITEGPSSTVSLQEPFPANTNILYVDLHSVESVVSTNSEKSLPGMVLNLKKPVTYLDHFGRKHSVPGGRLECTMQNIADSFFKTSSSRCYNDVEDILGTFIVYNERRRVTSSAKRKRKQDSASLHQTPDGSLLDILRNARDLLSPCNIELPVVEGNNKYVDSGPPYLILLHPALGPLWEVARQKFSGGSISEGSELQVEVAEFLWRNVQLDGSLIVLAENVMGSLKIDENGESLIHYGQRCGRCKLENVKVLNKGIVWNAEDNIYWKLEVQRSEGCKIILHGNAEFEAMNVVLQGNHVFEVPDGYKLKIAPGTSGFEAQLDPIELDKVDTGTWCWNYKIQDSHIKLDYVEL</sequence>
<dbReference type="OrthoDB" id="2020092at2759"/>
<dbReference type="SUPFAM" id="SSF53448">
    <property type="entry name" value="Nucleotide-diphospho-sugar transferases"/>
    <property type="match status" value="1"/>
</dbReference>
<dbReference type="PANTHER" id="PTHR11952:SF14">
    <property type="entry name" value="UTP--GLUCOSE-1-PHOSPHATE URIDYLYLTRANSFERASE 3, CHLOROPLASTIC"/>
    <property type="match status" value="1"/>
</dbReference>
<protein>
    <submittedName>
        <fullName evidence="5">UTP--glucose-1-phosphate uridylyltransferase 3, chloroplastic</fullName>
    </submittedName>
</protein>
<name>A0A6J1BXD9_MOMCH</name>
<dbReference type="GO" id="GO:0003977">
    <property type="term" value="F:UDP-N-acetylglucosamine diphosphorylase activity"/>
    <property type="evidence" value="ECO:0007669"/>
    <property type="project" value="TreeGrafter"/>
</dbReference>
<dbReference type="Proteomes" id="UP000504603">
    <property type="component" value="Unplaced"/>
</dbReference>
<organism evidence="4 5">
    <name type="scientific">Momordica charantia</name>
    <name type="common">Bitter gourd</name>
    <name type="synonym">Balsam pear</name>
    <dbReference type="NCBI Taxonomy" id="3673"/>
    <lineage>
        <taxon>Eukaryota</taxon>
        <taxon>Viridiplantae</taxon>
        <taxon>Streptophyta</taxon>
        <taxon>Embryophyta</taxon>
        <taxon>Tracheophyta</taxon>
        <taxon>Spermatophyta</taxon>
        <taxon>Magnoliopsida</taxon>
        <taxon>eudicotyledons</taxon>
        <taxon>Gunneridae</taxon>
        <taxon>Pentapetalae</taxon>
        <taxon>rosids</taxon>
        <taxon>fabids</taxon>
        <taxon>Cucurbitales</taxon>
        <taxon>Cucurbitaceae</taxon>
        <taxon>Momordiceae</taxon>
        <taxon>Momordica</taxon>
    </lineage>
</organism>
<dbReference type="Pfam" id="PF01704">
    <property type="entry name" value="UDPGP"/>
    <property type="match status" value="1"/>
</dbReference>
<evidence type="ECO:0000256" key="2">
    <source>
        <dbReference type="ARBA" id="ARBA00022695"/>
    </source>
</evidence>
<dbReference type="Pfam" id="PF25441">
    <property type="entry name" value="Hexapep_UGP3_C"/>
    <property type="match status" value="1"/>
</dbReference>
<dbReference type="GO" id="GO:0006048">
    <property type="term" value="P:UDP-N-acetylglucosamine biosynthetic process"/>
    <property type="evidence" value="ECO:0007669"/>
    <property type="project" value="TreeGrafter"/>
</dbReference>
<dbReference type="KEGG" id="mcha:111006203"/>
<accession>A0A6J1BXD9</accession>
<keyword evidence="1" id="KW-0808">Transferase</keyword>
<evidence type="ECO:0000256" key="1">
    <source>
        <dbReference type="ARBA" id="ARBA00022679"/>
    </source>
</evidence>
<dbReference type="Gene3D" id="3.90.550.10">
    <property type="entry name" value="Spore Coat Polysaccharide Biosynthesis Protein SpsA, Chain A"/>
    <property type="match status" value="1"/>
</dbReference>
<dbReference type="InterPro" id="IPR057388">
    <property type="entry name" value="Hexapep_UGP3_C"/>
</dbReference>